<dbReference type="SUPFAM" id="SSF101960">
    <property type="entry name" value="Stabilizer of iron transporter SufD"/>
    <property type="match status" value="1"/>
</dbReference>
<dbReference type="InterPro" id="IPR000825">
    <property type="entry name" value="SUF_FeS_clus_asmbl_SufBD_core"/>
</dbReference>
<dbReference type="NCBIfam" id="TIGR01981">
    <property type="entry name" value="sufD"/>
    <property type="match status" value="1"/>
</dbReference>
<dbReference type="Proteomes" id="UP000321046">
    <property type="component" value="Unassembled WGS sequence"/>
</dbReference>
<evidence type="ECO:0000256" key="2">
    <source>
        <dbReference type="SAM" id="MobiDB-lite"/>
    </source>
</evidence>
<accession>A0A5C6WT52</accession>
<dbReference type="InterPro" id="IPR045595">
    <property type="entry name" value="SufBD_N"/>
</dbReference>
<dbReference type="InterPro" id="IPR011542">
    <property type="entry name" value="SUF_FeS_clus_asmbl_SufD"/>
</dbReference>
<name>A0A5C6WT52_9DELT</name>
<comment type="similarity">
    <text evidence="1">Belongs to the iron-sulfur cluster assembly SufBD family.</text>
</comment>
<dbReference type="Pfam" id="PF19295">
    <property type="entry name" value="SufBD_N"/>
    <property type="match status" value="1"/>
</dbReference>
<dbReference type="RefSeq" id="WP_146977463.1">
    <property type="nucleotide sequence ID" value="NZ_VOSL01000147.1"/>
</dbReference>
<dbReference type="EMBL" id="VOSL01000147">
    <property type="protein sequence ID" value="TXD31591.1"/>
    <property type="molecule type" value="Genomic_DNA"/>
</dbReference>
<organism evidence="5 6">
    <name type="scientific">Lujinxingia vulgaris</name>
    <dbReference type="NCBI Taxonomy" id="2600176"/>
    <lineage>
        <taxon>Bacteria</taxon>
        <taxon>Deltaproteobacteria</taxon>
        <taxon>Bradymonadales</taxon>
        <taxon>Lujinxingiaceae</taxon>
        <taxon>Lujinxingia</taxon>
    </lineage>
</organism>
<gene>
    <name evidence="5" type="primary">sufD</name>
    <name evidence="5" type="ORF">FRC96_20735</name>
</gene>
<evidence type="ECO:0000313" key="5">
    <source>
        <dbReference type="EMBL" id="TXD31591.1"/>
    </source>
</evidence>
<feature type="region of interest" description="Disordered" evidence="2">
    <location>
        <begin position="1"/>
        <end position="20"/>
    </location>
</feature>
<dbReference type="InterPro" id="IPR037284">
    <property type="entry name" value="SUF_FeS_clus_asmbl_SufBD_sf"/>
</dbReference>
<evidence type="ECO:0000259" key="3">
    <source>
        <dbReference type="Pfam" id="PF01458"/>
    </source>
</evidence>
<dbReference type="AlphaFoldDB" id="A0A5C6WT52"/>
<dbReference type="InterPro" id="IPR055346">
    <property type="entry name" value="Fe-S_cluster_assembly_SufBD"/>
</dbReference>
<proteinExistence type="inferred from homology"/>
<feature type="domain" description="SUF system FeS cluster assembly SufBD core" evidence="3">
    <location>
        <begin position="187"/>
        <end position="416"/>
    </location>
</feature>
<dbReference type="Pfam" id="PF01458">
    <property type="entry name" value="SUFBD_core"/>
    <property type="match status" value="1"/>
</dbReference>
<sequence length="445" mass="48559">MSALKNTPEQHPFIGESLAQPGPLADQGLPGWWAALRTESLGRITSIDVPTSRHEEWRFIKPATIFDTEFISPDDVNVDPGDEAIDALRLAEDCAATLVYINGRFDSARSSTAELPEGVVIADWSQVLDHDQVDTLAEYVGTNDYFNNDVFYEVNTAQFGHGAVILVPRGKVVEKPIHLLFLTTGEKGAVHANPRNLIVAGESAELTVVEEYRGAGEGAYLNNVVDEVIVGANADVKHFKVQRESTDAFHVARNLVTLSQDARYISTAITLGAALSRNDSYARYVGQNIDCTLDGLALVRGKQVADTHTAIDHALPNSRSYQLHKTIVDDRAHTVFNGKIFVRQDAQNTRSEQLNQNLILSARGHVDTKPQLEILADDVVCSHGATVGQLEDEQLFYLQSRGIDEAQARNLLTFAFAAEVIETITVASVRESLADAVIASTDTGL</sequence>
<dbReference type="OrthoDB" id="9768262at2"/>
<dbReference type="GO" id="GO:0016226">
    <property type="term" value="P:iron-sulfur cluster assembly"/>
    <property type="evidence" value="ECO:0007669"/>
    <property type="project" value="InterPro"/>
</dbReference>
<evidence type="ECO:0000259" key="4">
    <source>
        <dbReference type="Pfam" id="PF19295"/>
    </source>
</evidence>
<evidence type="ECO:0000256" key="1">
    <source>
        <dbReference type="ARBA" id="ARBA00043967"/>
    </source>
</evidence>
<comment type="caution">
    <text evidence="5">The sequence shown here is derived from an EMBL/GenBank/DDBJ whole genome shotgun (WGS) entry which is preliminary data.</text>
</comment>
<dbReference type="PANTHER" id="PTHR43575">
    <property type="entry name" value="PROTEIN ABCI7, CHLOROPLASTIC"/>
    <property type="match status" value="1"/>
</dbReference>
<evidence type="ECO:0000313" key="6">
    <source>
        <dbReference type="Proteomes" id="UP000321046"/>
    </source>
</evidence>
<dbReference type="PANTHER" id="PTHR43575:SF1">
    <property type="entry name" value="PROTEIN ABCI7, CHLOROPLASTIC"/>
    <property type="match status" value="1"/>
</dbReference>
<reference evidence="5 6" key="1">
    <citation type="submission" date="2019-08" db="EMBL/GenBank/DDBJ databases">
        <title>Bradymonadales sp. TMQ2.</title>
        <authorList>
            <person name="Liang Q."/>
        </authorList>
    </citation>
    <scope>NUCLEOTIDE SEQUENCE [LARGE SCALE GENOMIC DNA]</scope>
    <source>
        <strain evidence="5 6">TMQ2</strain>
    </source>
</reference>
<protein>
    <submittedName>
        <fullName evidence="5">Fe-S cluster assembly protein SufD</fullName>
    </submittedName>
</protein>
<feature type="domain" description="SUF system FeS cluster assembly SufBD N-terminal" evidence="4">
    <location>
        <begin position="35"/>
        <end position="178"/>
    </location>
</feature>